<dbReference type="InterPro" id="IPR046450">
    <property type="entry name" value="PA_dom_sf"/>
</dbReference>
<dbReference type="Pfam" id="PF04389">
    <property type="entry name" value="Peptidase_M28"/>
    <property type="match status" value="1"/>
</dbReference>
<evidence type="ECO:0000313" key="3">
    <source>
        <dbReference type="EMBL" id="TKD52134.1"/>
    </source>
</evidence>
<evidence type="ECO:0000256" key="1">
    <source>
        <dbReference type="SAM" id="SignalP"/>
    </source>
</evidence>
<dbReference type="InterPro" id="IPR007484">
    <property type="entry name" value="Peptidase_M28"/>
</dbReference>
<feature type="domain" description="Peptidase M28" evidence="2">
    <location>
        <begin position="287"/>
        <end position="500"/>
    </location>
</feature>
<accession>A0A4U1L695</accession>
<dbReference type="PANTHER" id="PTHR12147:SF26">
    <property type="entry name" value="PEPTIDASE M28 DOMAIN-CONTAINING PROTEIN"/>
    <property type="match status" value="1"/>
</dbReference>
<keyword evidence="1" id="KW-0732">Signal</keyword>
<dbReference type="Proteomes" id="UP000309138">
    <property type="component" value="Unassembled WGS sequence"/>
</dbReference>
<reference evidence="3 4" key="1">
    <citation type="submission" date="2019-04" db="EMBL/GenBank/DDBJ databases">
        <authorList>
            <person name="Yang Y."/>
            <person name="Wei D."/>
        </authorList>
    </citation>
    <scope>NUCLEOTIDE SEQUENCE [LARGE SCALE GENOMIC DNA]</scope>
    <source>
        <strain evidence="3 4">L-1-4w-11</strain>
    </source>
</reference>
<dbReference type="Gene3D" id="3.50.30.30">
    <property type="match status" value="1"/>
</dbReference>
<comment type="caution">
    <text evidence="3">The sequence shown here is derived from an EMBL/GenBank/DDBJ whole genome shotgun (WGS) entry which is preliminary data.</text>
</comment>
<sequence length="528" mass="54838">MARAIAGLAAAALLAAGARADDRPLGADAAAVRAHVAVLADDALKGRAAGTPEYEKAADYVIAQMAAAGLSPAGTNGDWRQPVTLVAARATGGEGSLLRGSRATRLVPGHDVALLPHWEMAERKTEGEVVFAGHGVIDPARGVDDYRGLDVKGRIVAILLGTPNGLEDDVAAHYGNRDVRAELAARNGAVGILFIEDAGREAFAATARAATGPRVRWAPPAGGGAAPIPQLAVLGEAGAAKLFAGSPIAWAKVRAAERARTALPTGALGRTARFRQLSEQARIASNNVVGRLAGSDPALAGEHVVLTAHLDHVGVGEPVAGDAIHNGAVDNAIGVGAMIEVARRFQREGRRPRRSLLFVALTAEEAGLLGSDYFANHPTVPREGLVANVNIDMPILTYAFQDIVAFGAGRSSIGPVLARVAKAQGIAVTADPQPEEAFFVRSDHYSFVRAGIPSVAIDTGPAGPGAAATAVFLERHYHQPSDEIGLPIDWDAADRFVMLHHALVAELADGPRPKWNAGDYFGTVYGRQ</sequence>
<keyword evidence="4" id="KW-1185">Reference proteome</keyword>
<dbReference type="EMBL" id="SWKR01000002">
    <property type="protein sequence ID" value="TKD52134.1"/>
    <property type="molecule type" value="Genomic_DNA"/>
</dbReference>
<dbReference type="GO" id="GO:0008235">
    <property type="term" value="F:metalloexopeptidase activity"/>
    <property type="evidence" value="ECO:0007669"/>
    <property type="project" value="InterPro"/>
</dbReference>
<organism evidence="3 4">
    <name type="scientific">Sphingomonas baiyangensis</name>
    <dbReference type="NCBI Taxonomy" id="2572576"/>
    <lineage>
        <taxon>Bacteria</taxon>
        <taxon>Pseudomonadati</taxon>
        <taxon>Pseudomonadota</taxon>
        <taxon>Alphaproteobacteria</taxon>
        <taxon>Sphingomonadales</taxon>
        <taxon>Sphingomonadaceae</taxon>
        <taxon>Sphingomonas</taxon>
    </lineage>
</organism>
<feature type="chain" id="PRO_5020991373" evidence="1">
    <location>
        <begin position="21"/>
        <end position="528"/>
    </location>
</feature>
<evidence type="ECO:0000313" key="4">
    <source>
        <dbReference type="Proteomes" id="UP000309138"/>
    </source>
</evidence>
<dbReference type="AlphaFoldDB" id="A0A4U1L695"/>
<feature type="signal peptide" evidence="1">
    <location>
        <begin position="1"/>
        <end position="20"/>
    </location>
</feature>
<evidence type="ECO:0000259" key="2">
    <source>
        <dbReference type="Pfam" id="PF04389"/>
    </source>
</evidence>
<name>A0A4U1L695_9SPHN</name>
<keyword evidence="3" id="KW-0378">Hydrolase</keyword>
<gene>
    <name evidence="3" type="ORF">FBR43_06350</name>
</gene>
<proteinExistence type="predicted"/>
<protein>
    <submittedName>
        <fullName evidence="3">M20/M25/M40 family metallo-hydrolase</fullName>
    </submittedName>
</protein>
<dbReference type="SUPFAM" id="SSF53187">
    <property type="entry name" value="Zn-dependent exopeptidases"/>
    <property type="match status" value="1"/>
</dbReference>
<dbReference type="PANTHER" id="PTHR12147">
    <property type="entry name" value="METALLOPEPTIDASE M28 FAMILY MEMBER"/>
    <property type="match status" value="1"/>
</dbReference>
<dbReference type="GO" id="GO:0006508">
    <property type="term" value="P:proteolysis"/>
    <property type="evidence" value="ECO:0007669"/>
    <property type="project" value="InterPro"/>
</dbReference>
<dbReference type="Gene3D" id="3.40.630.10">
    <property type="entry name" value="Zn peptidases"/>
    <property type="match status" value="1"/>
</dbReference>
<dbReference type="SUPFAM" id="SSF52025">
    <property type="entry name" value="PA domain"/>
    <property type="match status" value="1"/>
</dbReference>
<dbReference type="OrthoDB" id="9778250at2"/>
<dbReference type="InterPro" id="IPR045175">
    <property type="entry name" value="M28_fam"/>
</dbReference>